<evidence type="ECO:0000313" key="2">
    <source>
        <dbReference type="EMBL" id="MBB6097347.1"/>
    </source>
</evidence>
<sequence>MKESEKLQLGRLQTQAVLGTLAVLIIAPAVVYLTHFGSERLPQQALTVLASLLLLWNVYRGYGWARNITVALAIVAGIGGVLASLFVGTTAGWLLLIVGLLFIGCGMAFVASQSIAAFLAAQREARTRRP</sequence>
<feature type="transmembrane region" description="Helical" evidence="1">
    <location>
        <begin position="41"/>
        <end position="59"/>
    </location>
</feature>
<dbReference type="Proteomes" id="UP000569951">
    <property type="component" value="Unassembled WGS sequence"/>
</dbReference>
<feature type="transmembrane region" description="Helical" evidence="1">
    <location>
        <begin position="12"/>
        <end position="35"/>
    </location>
</feature>
<protein>
    <recommendedName>
        <fullName evidence="4">SPW repeat-containing protein</fullName>
    </recommendedName>
</protein>
<gene>
    <name evidence="2" type="ORF">HNR42_000761</name>
</gene>
<reference evidence="2 3" key="1">
    <citation type="submission" date="2020-08" db="EMBL/GenBank/DDBJ databases">
        <title>Genomic Encyclopedia of Type Strains, Phase IV (KMG-IV): sequencing the most valuable type-strain genomes for metagenomic binning, comparative biology and taxonomic classification.</title>
        <authorList>
            <person name="Goeker M."/>
        </authorList>
    </citation>
    <scope>NUCLEOTIDE SEQUENCE [LARGE SCALE GENOMIC DNA]</scope>
    <source>
        <strain evidence="2 3">DSM 21458</strain>
    </source>
</reference>
<feature type="transmembrane region" description="Helical" evidence="1">
    <location>
        <begin position="93"/>
        <end position="121"/>
    </location>
</feature>
<keyword evidence="3" id="KW-1185">Reference proteome</keyword>
<evidence type="ECO:0008006" key="4">
    <source>
        <dbReference type="Google" id="ProtNLM"/>
    </source>
</evidence>
<name>A0A841HVE0_9DEIO</name>
<accession>A0A841HVE0</accession>
<dbReference type="EMBL" id="JACHHG010000002">
    <property type="protein sequence ID" value="MBB6097347.1"/>
    <property type="molecule type" value="Genomic_DNA"/>
</dbReference>
<keyword evidence="1" id="KW-0472">Membrane</keyword>
<dbReference type="RefSeq" id="WP_183984655.1">
    <property type="nucleotide sequence ID" value="NZ_JACHHG010000002.1"/>
</dbReference>
<proteinExistence type="predicted"/>
<keyword evidence="1" id="KW-1133">Transmembrane helix</keyword>
<comment type="caution">
    <text evidence="2">The sequence shown here is derived from an EMBL/GenBank/DDBJ whole genome shotgun (WGS) entry which is preliminary data.</text>
</comment>
<evidence type="ECO:0000313" key="3">
    <source>
        <dbReference type="Proteomes" id="UP000569951"/>
    </source>
</evidence>
<feature type="transmembrane region" description="Helical" evidence="1">
    <location>
        <begin position="68"/>
        <end position="87"/>
    </location>
</feature>
<dbReference type="AlphaFoldDB" id="A0A841HVE0"/>
<organism evidence="2 3">
    <name type="scientific">Deinobacterium chartae</name>
    <dbReference type="NCBI Taxonomy" id="521158"/>
    <lineage>
        <taxon>Bacteria</taxon>
        <taxon>Thermotogati</taxon>
        <taxon>Deinococcota</taxon>
        <taxon>Deinococci</taxon>
        <taxon>Deinococcales</taxon>
        <taxon>Deinococcaceae</taxon>
        <taxon>Deinobacterium</taxon>
    </lineage>
</organism>
<keyword evidence="1" id="KW-0812">Transmembrane</keyword>
<evidence type="ECO:0000256" key="1">
    <source>
        <dbReference type="SAM" id="Phobius"/>
    </source>
</evidence>